<dbReference type="GO" id="GO:0050313">
    <property type="term" value="F:sulfur dioxygenase activity"/>
    <property type="evidence" value="ECO:0007669"/>
    <property type="project" value="InterPro"/>
</dbReference>
<evidence type="ECO:0000259" key="2">
    <source>
        <dbReference type="PROSITE" id="PS50206"/>
    </source>
</evidence>
<dbReference type="PROSITE" id="PS50206">
    <property type="entry name" value="RHODANESE_3"/>
    <property type="match status" value="2"/>
</dbReference>
<reference evidence="3 4" key="1">
    <citation type="submission" date="2019-07" db="EMBL/GenBank/DDBJ databases">
        <title>New species of Amycolatopsis and Streptomyces.</title>
        <authorList>
            <person name="Duangmal K."/>
            <person name="Teo W.F.A."/>
            <person name="Lipun K."/>
        </authorList>
    </citation>
    <scope>NUCLEOTIDE SEQUENCE [LARGE SCALE GENOMIC DNA]</scope>
    <source>
        <strain evidence="3 4">TISTR 2346</strain>
    </source>
</reference>
<dbReference type="Pfam" id="PF00581">
    <property type="entry name" value="Rhodanese"/>
    <property type="match status" value="1"/>
</dbReference>
<evidence type="ECO:0000313" key="4">
    <source>
        <dbReference type="Proteomes" id="UP000326979"/>
    </source>
</evidence>
<dbReference type="PANTHER" id="PTHR43084">
    <property type="entry name" value="PERSULFIDE DIOXYGENASE ETHE1"/>
    <property type="match status" value="1"/>
</dbReference>
<keyword evidence="4" id="KW-1185">Reference proteome</keyword>
<keyword evidence="3" id="KW-0378">Hydrolase</keyword>
<evidence type="ECO:0000256" key="1">
    <source>
        <dbReference type="ARBA" id="ARBA00022723"/>
    </source>
</evidence>
<comment type="caution">
    <text evidence="3">The sequence shown here is derived from an EMBL/GenBank/DDBJ whole genome shotgun (WGS) entry which is preliminary data.</text>
</comment>
<dbReference type="SMART" id="SM00849">
    <property type="entry name" value="Lactamase_B"/>
    <property type="match status" value="1"/>
</dbReference>
<keyword evidence="1" id="KW-0479">Metal-binding</keyword>
<dbReference type="EMBL" id="VJZE01000718">
    <property type="protein sequence ID" value="MPY46608.1"/>
    <property type="molecule type" value="Genomic_DNA"/>
</dbReference>
<gene>
    <name evidence="3" type="ORF">FNH04_43930</name>
</gene>
<feature type="domain" description="Rhodanese" evidence="2">
    <location>
        <begin position="261"/>
        <end position="352"/>
    </location>
</feature>
<dbReference type="InterPro" id="IPR044528">
    <property type="entry name" value="POD-like_MBL-fold"/>
</dbReference>
<dbReference type="CDD" id="cd07724">
    <property type="entry name" value="POD-like_MBL-fold"/>
    <property type="match status" value="1"/>
</dbReference>
<evidence type="ECO:0000313" key="3">
    <source>
        <dbReference type="EMBL" id="MPY46608.1"/>
    </source>
</evidence>
<accession>A0A5N8WJE1</accession>
<dbReference type="SUPFAM" id="SSF52821">
    <property type="entry name" value="Rhodanese/Cell cycle control phosphatase"/>
    <property type="match status" value="2"/>
</dbReference>
<name>A0A5N8WJE1_9ACTN</name>
<dbReference type="GO" id="GO:0046872">
    <property type="term" value="F:metal ion binding"/>
    <property type="evidence" value="ECO:0007669"/>
    <property type="project" value="UniProtKB-KW"/>
</dbReference>
<dbReference type="InterPro" id="IPR036866">
    <property type="entry name" value="RibonucZ/Hydroxyglut_hydro"/>
</dbReference>
<dbReference type="SUPFAM" id="SSF56281">
    <property type="entry name" value="Metallo-hydrolase/oxidoreductase"/>
    <property type="match status" value="1"/>
</dbReference>
<feature type="domain" description="Rhodanese" evidence="2">
    <location>
        <begin position="366"/>
        <end position="452"/>
    </location>
</feature>
<dbReference type="InterPro" id="IPR051682">
    <property type="entry name" value="Mito_Persulfide_Diox"/>
</dbReference>
<dbReference type="GO" id="GO:0016787">
    <property type="term" value="F:hydrolase activity"/>
    <property type="evidence" value="ECO:0007669"/>
    <property type="project" value="UniProtKB-KW"/>
</dbReference>
<dbReference type="CDD" id="cd00158">
    <property type="entry name" value="RHOD"/>
    <property type="match status" value="1"/>
</dbReference>
<dbReference type="AlphaFoldDB" id="A0A5N8WJE1"/>
<proteinExistence type="predicted"/>
<dbReference type="RefSeq" id="WP_322725603.1">
    <property type="nucleotide sequence ID" value="NZ_BAABEQ010000118.1"/>
</dbReference>
<dbReference type="GO" id="GO:0006749">
    <property type="term" value="P:glutathione metabolic process"/>
    <property type="evidence" value="ECO:0007669"/>
    <property type="project" value="InterPro"/>
</dbReference>
<organism evidence="3 4">
    <name type="scientific">Streptomyces phyllanthi</name>
    <dbReference type="NCBI Taxonomy" id="1803180"/>
    <lineage>
        <taxon>Bacteria</taxon>
        <taxon>Bacillati</taxon>
        <taxon>Actinomycetota</taxon>
        <taxon>Actinomycetes</taxon>
        <taxon>Kitasatosporales</taxon>
        <taxon>Streptomycetaceae</taxon>
        <taxon>Streptomyces</taxon>
    </lineage>
</organism>
<dbReference type="GO" id="GO:0070813">
    <property type="term" value="P:hydrogen sulfide metabolic process"/>
    <property type="evidence" value="ECO:0007669"/>
    <property type="project" value="TreeGrafter"/>
</dbReference>
<dbReference type="PANTHER" id="PTHR43084:SF1">
    <property type="entry name" value="PERSULFIDE DIOXYGENASE ETHE1, MITOCHONDRIAL"/>
    <property type="match status" value="1"/>
</dbReference>
<dbReference type="SMART" id="SM00450">
    <property type="entry name" value="RHOD"/>
    <property type="match status" value="2"/>
</dbReference>
<dbReference type="Gene3D" id="3.40.250.10">
    <property type="entry name" value="Rhodanese-like domain"/>
    <property type="match status" value="2"/>
</dbReference>
<protein>
    <submittedName>
        <fullName evidence="3">MBL fold metallo-hydrolase</fullName>
    </submittedName>
</protein>
<dbReference type="Pfam" id="PF00753">
    <property type="entry name" value="Lactamase_B"/>
    <property type="match status" value="1"/>
</dbReference>
<sequence>MFFVDTIELEGLGNRSYLAGGAHTAVAVDPPRDIDQVIAAAVRRGVRVSHVAETHIHNDYVSGGLELARVTGAAYLVPAAADVSFERVAVHDGDTVEIDSDLTLRAITTPGHTPHHTSYALQEAGAGVTAFTGGSLLIGSVGRPDLVEPRLTERLARAQHTSAHRLAVELPDETPVLPTHGFGSFCSSGQAEGDTTTIGKEKAGNPALVQDVDTFVAELLAGLEDVPAYYAHMGPANASGPEQIDLTPPAVADAEGIAARLAAGEWVVDLRNRVAFAEGHVAGSFNFEAGGKVATYLAWLIPWGKPVTLLAESPEQLAAAQRELARVGIDRPAAAAVGGPASWLRDGETPASFPRATFADLAGRHDDESVVVLDVRRDSERAGGYVAGSVHIPIHLLHRRIGELPAGEVWVHCASGMRAAIAASLLDAAGREVVSVDDEFPAAAEAGLTVRAG</sequence>
<dbReference type="Gene3D" id="3.60.15.10">
    <property type="entry name" value="Ribonuclease Z/Hydroxyacylglutathione hydrolase-like"/>
    <property type="match status" value="1"/>
</dbReference>
<dbReference type="InterPro" id="IPR001763">
    <property type="entry name" value="Rhodanese-like_dom"/>
</dbReference>
<dbReference type="Proteomes" id="UP000326979">
    <property type="component" value="Unassembled WGS sequence"/>
</dbReference>
<dbReference type="InterPro" id="IPR001279">
    <property type="entry name" value="Metallo-B-lactamas"/>
</dbReference>
<dbReference type="InterPro" id="IPR036873">
    <property type="entry name" value="Rhodanese-like_dom_sf"/>
</dbReference>